<dbReference type="AlphaFoldDB" id="A0AAE3SPV1"/>
<sequence length="256" mass="29798">MKPTLSTFLFLLAFLWHSILLSQLVNIESRRMQTDSLRFVLKSDLWFSYSDNDGAYLLQVGSGLSTQWKTKNYKGILYFIGNFNLARSRAQDFQNSWFFHVRYNQKLSDLVRLEGFVQSQNNELLSINSRNLLGAGIRLKFISTDDIKAYMGNSYMYEVEESDDFGLKLYNHRNSSYLSVSISLADNRLDLTNTIYYQPLYRDFNNYRILQQFKAEVPITKKLKFSGLFNYFLNSLTPAGDSEYSSLLSMGLTFEI</sequence>
<dbReference type="InterPro" id="IPR007433">
    <property type="entry name" value="DUF481"/>
</dbReference>
<protein>
    <submittedName>
        <fullName evidence="1">DUF481 domain-containing protein</fullName>
    </submittedName>
</protein>
<dbReference type="RefSeq" id="WP_266012987.1">
    <property type="nucleotide sequence ID" value="NZ_JAPFQP010000003.1"/>
</dbReference>
<evidence type="ECO:0000313" key="2">
    <source>
        <dbReference type="Proteomes" id="UP001207116"/>
    </source>
</evidence>
<keyword evidence="2" id="KW-1185">Reference proteome</keyword>
<organism evidence="1 2">
    <name type="scientific">Lentiprolixibacter aurantiacus</name>
    <dbReference type="NCBI Taxonomy" id="2993939"/>
    <lineage>
        <taxon>Bacteria</taxon>
        <taxon>Pseudomonadati</taxon>
        <taxon>Bacteroidota</taxon>
        <taxon>Flavobacteriia</taxon>
        <taxon>Flavobacteriales</taxon>
        <taxon>Flavobacteriaceae</taxon>
        <taxon>Lentiprolixibacter</taxon>
    </lineage>
</organism>
<dbReference type="Proteomes" id="UP001207116">
    <property type="component" value="Unassembled WGS sequence"/>
</dbReference>
<reference evidence="1" key="1">
    <citation type="submission" date="2022-11" db="EMBL/GenBank/DDBJ databases">
        <title>The characterization of three novel Bacteroidetes species and genomic analysis of their roles in tidal elemental geochemical cycles.</title>
        <authorList>
            <person name="Ma K.-J."/>
        </authorList>
    </citation>
    <scope>NUCLEOTIDE SEQUENCE</scope>
    <source>
        <strain evidence="1">M415</strain>
    </source>
</reference>
<name>A0AAE3SPV1_9FLAO</name>
<dbReference type="Pfam" id="PF04338">
    <property type="entry name" value="DUF481"/>
    <property type="match status" value="1"/>
</dbReference>
<dbReference type="EMBL" id="JAPFQP010000003">
    <property type="protein sequence ID" value="MCX2719837.1"/>
    <property type="molecule type" value="Genomic_DNA"/>
</dbReference>
<comment type="caution">
    <text evidence="1">The sequence shown here is derived from an EMBL/GenBank/DDBJ whole genome shotgun (WGS) entry which is preliminary data.</text>
</comment>
<accession>A0AAE3SPV1</accession>
<gene>
    <name evidence="1" type="ORF">OO016_09505</name>
</gene>
<evidence type="ECO:0000313" key="1">
    <source>
        <dbReference type="EMBL" id="MCX2719837.1"/>
    </source>
</evidence>
<proteinExistence type="predicted"/>